<organism evidence="12 13">
    <name type="scientific">Sphingomonas spermidinifaciens</name>
    <dbReference type="NCBI Taxonomy" id="1141889"/>
    <lineage>
        <taxon>Bacteria</taxon>
        <taxon>Pseudomonadati</taxon>
        <taxon>Pseudomonadota</taxon>
        <taxon>Alphaproteobacteria</taxon>
        <taxon>Sphingomonadales</taxon>
        <taxon>Sphingomonadaceae</taxon>
        <taxon>Sphingomonas</taxon>
    </lineage>
</organism>
<feature type="domain" description="Aminotransferase class V" evidence="11">
    <location>
        <begin position="6"/>
        <end position="346"/>
    </location>
</feature>
<evidence type="ECO:0000256" key="8">
    <source>
        <dbReference type="ARBA" id="ARBA00023004"/>
    </source>
</evidence>
<accession>A0A2A4B5R4</accession>
<dbReference type="OrthoDB" id="9804366at2"/>
<dbReference type="Proteomes" id="UP000218366">
    <property type="component" value="Unassembled WGS sequence"/>
</dbReference>
<dbReference type="PIRSF" id="PIRSF005572">
    <property type="entry name" value="NifS"/>
    <property type="match status" value="1"/>
</dbReference>
<dbReference type="Pfam" id="PF00266">
    <property type="entry name" value="Aminotran_5"/>
    <property type="match status" value="1"/>
</dbReference>
<sequence>MGNRLYLDHAAATPMVEPAMAAVAGAMADWANPSSPHAEGRAGRAVLEGARTRLIAAYGWAGDLIFTSGATEALGIALTRAEAARVLVSATEHEAVLRAAPEAERLPVIEDGTLDLDALRAALASGPSPALVAVQWGNNETGVLQPLGEIAAIVHEAGGLLLADAAQMPVGWDDDDLPQHHADFVALSGHKRGGPPGVGALLVRDFAALRPSGGQERGYRGGTENVPGAAGFVAAVGVPEDLIDLAELRERLDHGLAAAGAERMGADAPRRTPTIAAYRMPGVTAATQLIRFDLMGISVSAGAACSSGTMRPSHVLAQMGVAPEAAAEVIRVSFGRTTTAADVERFLTAWTAIRRESGGTVTDGDLRI</sequence>
<evidence type="ECO:0000313" key="12">
    <source>
        <dbReference type="EMBL" id="PCD03430.1"/>
    </source>
</evidence>
<dbReference type="InterPro" id="IPR016454">
    <property type="entry name" value="Cysteine_dSase"/>
</dbReference>
<dbReference type="InterPro" id="IPR015422">
    <property type="entry name" value="PyrdxlP-dep_Trfase_small"/>
</dbReference>
<dbReference type="PANTHER" id="PTHR11601">
    <property type="entry name" value="CYSTEINE DESULFURYLASE FAMILY MEMBER"/>
    <property type="match status" value="1"/>
</dbReference>
<keyword evidence="8" id="KW-0408">Iron</keyword>
<comment type="caution">
    <text evidence="12">The sequence shown here is derived from an EMBL/GenBank/DDBJ whole genome shotgun (WGS) entry which is preliminary data.</text>
</comment>
<dbReference type="EMBL" id="NWMW01000001">
    <property type="protein sequence ID" value="PCD03430.1"/>
    <property type="molecule type" value="Genomic_DNA"/>
</dbReference>
<keyword evidence="6" id="KW-0479">Metal-binding</keyword>
<evidence type="ECO:0000256" key="2">
    <source>
        <dbReference type="ARBA" id="ARBA00003120"/>
    </source>
</evidence>
<comment type="similarity">
    <text evidence="3">Belongs to the class-V pyridoxal-phosphate-dependent aminotransferase family. NifS/IscS subfamily.</text>
</comment>
<dbReference type="GO" id="GO:0051536">
    <property type="term" value="F:iron-sulfur cluster binding"/>
    <property type="evidence" value="ECO:0007669"/>
    <property type="project" value="UniProtKB-KW"/>
</dbReference>
<dbReference type="InterPro" id="IPR015424">
    <property type="entry name" value="PyrdxlP-dep_Trfase"/>
</dbReference>
<proteinExistence type="inferred from homology"/>
<name>A0A2A4B5R4_9SPHN</name>
<dbReference type="Gene3D" id="3.90.1150.10">
    <property type="entry name" value="Aspartate Aminotransferase, domain 1"/>
    <property type="match status" value="1"/>
</dbReference>
<comment type="function">
    <text evidence="2">Catalyzes the removal of elemental sulfur atoms from cysteine to produce alanine. Seems to participate in the biosynthesis of the nitrogenase metalloclusters by providing the inorganic sulfur required for the Fe-S core formation.</text>
</comment>
<keyword evidence="13" id="KW-1185">Reference proteome</keyword>
<dbReference type="GO" id="GO:0046872">
    <property type="term" value="F:metal ion binding"/>
    <property type="evidence" value="ECO:0007669"/>
    <property type="project" value="UniProtKB-KW"/>
</dbReference>
<evidence type="ECO:0000256" key="4">
    <source>
        <dbReference type="ARBA" id="ARBA00013558"/>
    </source>
</evidence>
<evidence type="ECO:0000256" key="10">
    <source>
        <dbReference type="ARBA" id="ARBA00050776"/>
    </source>
</evidence>
<evidence type="ECO:0000256" key="5">
    <source>
        <dbReference type="ARBA" id="ARBA00022679"/>
    </source>
</evidence>
<evidence type="ECO:0000313" key="13">
    <source>
        <dbReference type="Proteomes" id="UP000218366"/>
    </source>
</evidence>
<evidence type="ECO:0000256" key="9">
    <source>
        <dbReference type="ARBA" id="ARBA00023014"/>
    </source>
</evidence>
<gene>
    <name evidence="12" type="ORF">COC42_03310</name>
</gene>
<evidence type="ECO:0000256" key="3">
    <source>
        <dbReference type="ARBA" id="ARBA00006490"/>
    </source>
</evidence>
<dbReference type="AlphaFoldDB" id="A0A2A4B5R4"/>
<comment type="cofactor">
    <cofactor evidence="1">
        <name>pyridoxal 5'-phosphate</name>
        <dbReference type="ChEBI" id="CHEBI:597326"/>
    </cofactor>
</comment>
<keyword evidence="12" id="KW-0032">Aminotransferase</keyword>
<dbReference type="SUPFAM" id="SSF53383">
    <property type="entry name" value="PLP-dependent transferases"/>
    <property type="match status" value="1"/>
</dbReference>
<dbReference type="GO" id="GO:0031071">
    <property type="term" value="F:cysteine desulfurase activity"/>
    <property type="evidence" value="ECO:0007669"/>
    <property type="project" value="UniProtKB-EC"/>
</dbReference>
<protein>
    <recommendedName>
        <fullName evidence="4">Cysteine desulfurase</fullName>
    </recommendedName>
</protein>
<dbReference type="GO" id="GO:0008483">
    <property type="term" value="F:transaminase activity"/>
    <property type="evidence" value="ECO:0007669"/>
    <property type="project" value="UniProtKB-KW"/>
</dbReference>
<comment type="catalytic activity">
    <reaction evidence="10">
        <text>(sulfur carrier)-H + L-cysteine = (sulfur carrier)-SH + L-alanine</text>
        <dbReference type="Rhea" id="RHEA:43892"/>
        <dbReference type="Rhea" id="RHEA-COMP:14737"/>
        <dbReference type="Rhea" id="RHEA-COMP:14739"/>
        <dbReference type="ChEBI" id="CHEBI:29917"/>
        <dbReference type="ChEBI" id="CHEBI:35235"/>
        <dbReference type="ChEBI" id="CHEBI:57972"/>
        <dbReference type="ChEBI" id="CHEBI:64428"/>
        <dbReference type="EC" id="2.8.1.7"/>
    </reaction>
</comment>
<keyword evidence="7" id="KW-0663">Pyridoxal phosphate</keyword>
<evidence type="ECO:0000256" key="6">
    <source>
        <dbReference type="ARBA" id="ARBA00022723"/>
    </source>
</evidence>
<keyword evidence="5 12" id="KW-0808">Transferase</keyword>
<dbReference type="RefSeq" id="WP_096341831.1">
    <property type="nucleotide sequence ID" value="NZ_NWMW01000001.1"/>
</dbReference>
<dbReference type="Gene3D" id="3.40.640.10">
    <property type="entry name" value="Type I PLP-dependent aspartate aminotransferase-like (Major domain)"/>
    <property type="match status" value="1"/>
</dbReference>
<reference evidence="12 13" key="1">
    <citation type="submission" date="2017-09" db="EMBL/GenBank/DDBJ databases">
        <title>Sphingomonas spermidinifaciens 9NM-10, whole genome shotgun sequence.</title>
        <authorList>
            <person name="Feng G."/>
            <person name="Zhu H."/>
        </authorList>
    </citation>
    <scope>NUCLEOTIDE SEQUENCE [LARGE SCALE GENOMIC DNA]</scope>
    <source>
        <strain evidence="12 13">9NM-10</strain>
    </source>
</reference>
<evidence type="ECO:0000256" key="7">
    <source>
        <dbReference type="ARBA" id="ARBA00022898"/>
    </source>
</evidence>
<keyword evidence="9" id="KW-0411">Iron-sulfur</keyword>
<dbReference type="PANTHER" id="PTHR11601:SF34">
    <property type="entry name" value="CYSTEINE DESULFURASE"/>
    <property type="match status" value="1"/>
</dbReference>
<dbReference type="InterPro" id="IPR015421">
    <property type="entry name" value="PyrdxlP-dep_Trfase_major"/>
</dbReference>
<dbReference type="InterPro" id="IPR000192">
    <property type="entry name" value="Aminotrans_V_dom"/>
</dbReference>
<evidence type="ECO:0000259" key="11">
    <source>
        <dbReference type="Pfam" id="PF00266"/>
    </source>
</evidence>
<evidence type="ECO:0000256" key="1">
    <source>
        <dbReference type="ARBA" id="ARBA00001933"/>
    </source>
</evidence>